<organism evidence="2 3">
    <name type="scientific">Prymnesium parvum</name>
    <name type="common">Toxic golden alga</name>
    <dbReference type="NCBI Taxonomy" id="97485"/>
    <lineage>
        <taxon>Eukaryota</taxon>
        <taxon>Haptista</taxon>
        <taxon>Haptophyta</taxon>
        <taxon>Prymnesiophyceae</taxon>
        <taxon>Prymnesiales</taxon>
        <taxon>Prymnesiaceae</taxon>
        <taxon>Prymnesium</taxon>
    </lineage>
</organism>
<dbReference type="InterPro" id="IPR027417">
    <property type="entry name" value="P-loop_NTPase"/>
</dbReference>
<dbReference type="SUPFAM" id="SSF52540">
    <property type="entry name" value="P-loop containing nucleoside triphosphate hydrolases"/>
    <property type="match status" value="2"/>
</dbReference>
<feature type="domain" description="ArsA/GET3 Anion-transporting ATPase-like" evidence="1">
    <location>
        <begin position="413"/>
        <end position="739"/>
    </location>
</feature>
<proteinExistence type="predicted"/>
<accession>A0AB34JGU9</accession>
<gene>
    <name evidence="2" type="ORF">AB1Y20_023638</name>
</gene>
<dbReference type="PANTHER" id="PTHR10803:SF0">
    <property type="entry name" value="ATPASE GET3B"/>
    <property type="match status" value="1"/>
</dbReference>
<dbReference type="InterPro" id="IPR025723">
    <property type="entry name" value="ArsA/GET3_ATPase-like"/>
</dbReference>
<protein>
    <recommendedName>
        <fullName evidence="1">ArsA/GET3 Anion-transporting ATPase-like domain-containing protein</fullName>
    </recommendedName>
</protein>
<evidence type="ECO:0000313" key="3">
    <source>
        <dbReference type="Proteomes" id="UP001515480"/>
    </source>
</evidence>
<dbReference type="Gene3D" id="3.40.50.300">
    <property type="entry name" value="P-loop containing nucleotide triphosphate hydrolases"/>
    <property type="match status" value="2"/>
</dbReference>
<dbReference type="EMBL" id="JBGBPQ010000009">
    <property type="protein sequence ID" value="KAL1520168.1"/>
    <property type="molecule type" value="Genomic_DNA"/>
</dbReference>
<dbReference type="GO" id="GO:0016887">
    <property type="term" value="F:ATP hydrolysis activity"/>
    <property type="evidence" value="ECO:0007669"/>
    <property type="project" value="InterPro"/>
</dbReference>
<evidence type="ECO:0000313" key="2">
    <source>
        <dbReference type="EMBL" id="KAL1520168.1"/>
    </source>
</evidence>
<dbReference type="GO" id="GO:0005524">
    <property type="term" value="F:ATP binding"/>
    <property type="evidence" value="ECO:0007669"/>
    <property type="project" value="InterPro"/>
</dbReference>
<dbReference type="CDD" id="cd02035">
    <property type="entry name" value="ArsA"/>
    <property type="match status" value="2"/>
</dbReference>
<sequence length="747" mass="77765">MAAALLLAALHPPLRRGAACSLSRADPRARVSPAPSCVAQHAASPLAALLSAAESPPSQRLVFVGGKGGVGKTSTSSALAVRCADEGFATLVVSTDPAHSLSDALMQDVSGGRPVAVDGCANLFAMEVETEEAIGRFRAAVGGFRASDLGLGPVAEELIGKLGLDEFADVLDTTPPGLDELLALAEVLALVRGEGSAAELARPGAAALAAEGFTRVIFDTAPTGHTLRLLAFPEFLDNLLTKVLALRRQLGGAIALLKGVLGGVDVSAKLDAAADRLAEWRDRVAELQRLLTEPEVTDFVIVGIPSRLAVAECARLLSALVEQGVAVNHLVVNQIITSGSTTAYIDRLKAEQRRAMRAVDGGTSALSSLQMSRVPYFNMEMRGVFPLKFLAAKAYGGEHAALWDDLLAGGGDRFVLMGGKGGVGKTTSSAALALACAEAGHATLVVSTDPAHSLGDAFDVDLSSGEVKRVEGVDGASLYACEVKVDAAVAEFKRVVRGLAEGSASRAEGEVGVADFADVFDAVPPGVDELVALSKVVSLARADEYGVHFTRVIIDTAPTGHTLRLLSFPEFLDRFIDRLLELRLRVQALSSVAGGVSALLGKLSSRPPPPPTAAAAPPAVAALQRYQAQMRELQALLHDPAASEFCIVTIPTALAIAESERLLEALRAQSIACRRGVLNRLLLDDADEAYVETLAKGQRVCLGELDALAARADVSITKVAYFDAEVRAVYGLRALADALFGAAPTPL</sequence>
<dbReference type="GO" id="GO:0043529">
    <property type="term" value="C:GET complex"/>
    <property type="evidence" value="ECO:0007669"/>
    <property type="project" value="TreeGrafter"/>
</dbReference>
<dbReference type="NCBIfam" id="TIGR00345">
    <property type="entry name" value="GET3_arsA_TRC40"/>
    <property type="match status" value="2"/>
</dbReference>
<reference evidence="2 3" key="1">
    <citation type="journal article" date="2024" name="Science">
        <title>Giant polyketide synthase enzymes in the biosynthesis of giant marine polyether toxins.</title>
        <authorList>
            <person name="Fallon T.R."/>
            <person name="Shende V.V."/>
            <person name="Wierzbicki I.H."/>
            <person name="Pendleton A.L."/>
            <person name="Watervoot N.F."/>
            <person name="Auber R.P."/>
            <person name="Gonzalez D.J."/>
            <person name="Wisecaver J.H."/>
            <person name="Moore B.S."/>
        </authorList>
    </citation>
    <scope>NUCLEOTIDE SEQUENCE [LARGE SCALE GENOMIC DNA]</scope>
    <source>
        <strain evidence="2 3">12B1</strain>
    </source>
</reference>
<dbReference type="InterPro" id="IPR016300">
    <property type="entry name" value="ATPase_ArsA/GET3"/>
</dbReference>
<comment type="caution">
    <text evidence="2">The sequence shown here is derived from an EMBL/GenBank/DDBJ whole genome shotgun (WGS) entry which is preliminary data.</text>
</comment>
<dbReference type="Proteomes" id="UP001515480">
    <property type="component" value="Unassembled WGS sequence"/>
</dbReference>
<evidence type="ECO:0000259" key="1">
    <source>
        <dbReference type="Pfam" id="PF02374"/>
    </source>
</evidence>
<keyword evidence="3" id="KW-1185">Reference proteome</keyword>
<name>A0AB34JGU9_PRYPA</name>
<dbReference type="Pfam" id="PF02374">
    <property type="entry name" value="ArsA_ATPase"/>
    <property type="match status" value="2"/>
</dbReference>
<dbReference type="AlphaFoldDB" id="A0AB34JGU9"/>
<dbReference type="PANTHER" id="PTHR10803">
    <property type="entry name" value="ARSENICAL PUMP-DRIVING ATPASE ARSENITE-TRANSLOCATING ATPASE"/>
    <property type="match status" value="1"/>
</dbReference>
<feature type="domain" description="ArsA/GET3 Anion-transporting ATPase-like" evidence="1">
    <location>
        <begin position="60"/>
        <end position="393"/>
    </location>
</feature>
<dbReference type="GO" id="GO:0071816">
    <property type="term" value="P:tail-anchored membrane protein insertion into ER membrane"/>
    <property type="evidence" value="ECO:0007669"/>
    <property type="project" value="TreeGrafter"/>
</dbReference>